<feature type="transmembrane region" description="Helical" evidence="9">
    <location>
        <begin position="36"/>
        <end position="64"/>
    </location>
</feature>
<dbReference type="STRING" id="133385.A0A2T9YK64"/>
<dbReference type="SUPFAM" id="SSF69593">
    <property type="entry name" value="Glycerol-3-phosphate (1)-acyltransferase"/>
    <property type="match status" value="1"/>
</dbReference>
<reference evidence="11 12" key="1">
    <citation type="journal article" date="2018" name="MBio">
        <title>Comparative Genomics Reveals the Core Gene Toolbox for the Fungus-Insect Symbiosis.</title>
        <authorList>
            <person name="Wang Y."/>
            <person name="Stata M."/>
            <person name="Wang W."/>
            <person name="Stajich J.E."/>
            <person name="White M.M."/>
            <person name="Moncalvo J.M."/>
        </authorList>
    </citation>
    <scope>NUCLEOTIDE SEQUENCE [LARGE SCALE GENOMIC DNA]</scope>
    <source>
        <strain evidence="11 12">SWE-8-4</strain>
    </source>
</reference>
<evidence type="ECO:0000259" key="10">
    <source>
        <dbReference type="Pfam" id="PF01553"/>
    </source>
</evidence>
<dbReference type="InterPro" id="IPR002123">
    <property type="entry name" value="Plipid/glycerol_acylTrfase"/>
</dbReference>
<keyword evidence="3" id="KW-0808">Transferase</keyword>
<evidence type="ECO:0000256" key="9">
    <source>
        <dbReference type="SAM" id="Phobius"/>
    </source>
</evidence>
<dbReference type="PANTHER" id="PTHR23063">
    <property type="entry name" value="PHOSPHOLIPID ACYLTRANSFERASE"/>
    <property type="match status" value="1"/>
</dbReference>
<dbReference type="GO" id="GO:0016746">
    <property type="term" value="F:acyltransferase activity"/>
    <property type="evidence" value="ECO:0007669"/>
    <property type="project" value="UniProtKB-KW"/>
</dbReference>
<keyword evidence="5 9" id="KW-1133">Transmembrane helix</keyword>
<dbReference type="OrthoDB" id="272512at2759"/>
<evidence type="ECO:0000256" key="1">
    <source>
        <dbReference type="ARBA" id="ARBA00004370"/>
    </source>
</evidence>
<accession>A0A2T9YK64</accession>
<evidence type="ECO:0000256" key="5">
    <source>
        <dbReference type="ARBA" id="ARBA00022989"/>
    </source>
</evidence>
<evidence type="ECO:0000256" key="7">
    <source>
        <dbReference type="ARBA" id="ARBA00023136"/>
    </source>
</evidence>
<proteinExistence type="inferred from homology"/>
<evidence type="ECO:0000256" key="6">
    <source>
        <dbReference type="ARBA" id="ARBA00023098"/>
    </source>
</evidence>
<keyword evidence="4 9" id="KW-0812">Transmembrane</keyword>
<evidence type="ECO:0000256" key="3">
    <source>
        <dbReference type="ARBA" id="ARBA00022679"/>
    </source>
</evidence>
<evidence type="ECO:0000313" key="12">
    <source>
        <dbReference type="Proteomes" id="UP000245383"/>
    </source>
</evidence>
<dbReference type="PANTHER" id="PTHR23063:SF60">
    <property type="entry name" value="LYSOPHOSPHATIDIC ACID:OLEOYL-COA ACYLTRANSFERASE 1"/>
    <property type="match status" value="1"/>
</dbReference>
<dbReference type="EMBL" id="MBFR01000151">
    <property type="protein sequence ID" value="PVU92709.1"/>
    <property type="molecule type" value="Genomic_DNA"/>
</dbReference>
<organism evidence="11 12">
    <name type="scientific">Smittium simulii</name>
    <dbReference type="NCBI Taxonomy" id="133385"/>
    <lineage>
        <taxon>Eukaryota</taxon>
        <taxon>Fungi</taxon>
        <taxon>Fungi incertae sedis</taxon>
        <taxon>Zoopagomycota</taxon>
        <taxon>Kickxellomycotina</taxon>
        <taxon>Harpellomycetes</taxon>
        <taxon>Harpellales</taxon>
        <taxon>Legeriomycetaceae</taxon>
        <taxon>Smittium</taxon>
    </lineage>
</organism>
<keyword evidence="12" id="KW-1185">Reference proteome</keyword>
<dbReference type="Pfam" id="PF01553">
    <property type="entry name" value="Acyltransferase"/>
    <property type="match status" value="1"/>
</dbReference>
<comment type="caution">
    <text evidence="11">The sequence shown here is derived from an EMBL/GenBank/DDBJ whole genome shotgun (WGS) entry which is preliminary data.</text>
</comment>
<evidence type="ECO:0000256" key="8">
    <source>
        <dbReference type="ARBA" id="ARBA00023315"/>
    </source>
</evidence>
<dbReference type="Proteomes" id="UP000245383">
    <property type="component" value="Unassembled WGS sequence"/>
</dbReference>
<gene>
    <name evidence="11" type="ORF">BB561_003665</name>
</gene>
<comment type="subcellular location">
    <subcellularLocation>
        <location evidence="1">Membrane</location>
    </subcellularLocation>
</comment>
<evidence type="ECO:0000313" key="11">
    <source>
        <dbReference type="EMBL" id="PVU92709.1"/>
    </source>
</evidence>
<keyword evidence="7 9" id="KW-0472">Membrane</keyword>
<protein>
    <recommendedName>
        <fullName evidence="10">Phospholipid/glycerol acyltransferase domain-containing protein</fullName>
    </recommendedName>
</protein>
<dbReference type="AlphaFoldDB" id="A0A2T9YK64"/>
<dbReference type="GO" id="GO:0016020">
    <property type="term" value="C:membrane"/>
    <property type="evidence" value="ECO:0007669"/>
    <property type="project" value="UniProtKB-SubCell"/>
</dbReference>
<evidence type="ECO:0000256" key="2">
    <source>
        <dbReference type="ARBA" id="ARBA00008655"/>
    </source>
</evidence>
<dbReference type="GO" id="GO:0006629">
    <property type="term" value="P:lipid metabolic process"/>
    <property type="evidence" value="ECO:0007669"/>
    <property type="project" value="UniProtKB-KW"/>
</dbReference>
<keyword evidence="8" id="KW-0012">Acyltransferase</keyword>
<comment type="similarity">
    <text evidence="2">Belongs to the 1-acyl-sn-glycerol-3-phosphate acyltransferase family.</text>
</comment>
<keyword evidence="6" id="KW-0443">Lipid metabolism</keyword>
<feature type="domain" description="Phospholipid/glycerol acyltransferase" evidence="10">
    <location>
        <begin position="122"/>
        <end position="222"/>
    </location>
</feature>
<evidence type="ECO:0000256" key="4">
    <source>
        <dbReference type="ARBA" id="ARBA00022692"/>
    </source>
</evidence>
<name>A0A2T9YK64_9FUNG</name>
<sequence length="348" mass="39435">MEKYSKWRDFGTGIQPFLPLTPPNIRKTAVNKIKDLIVVYFAGVAFSITRLLIISAIFSLDIAFLNLLYFLAPTKYIFNSIQTAIRRVTASLVLFISGFYQITQNVYSVKKIKQSKHKAVEKSKVPKSGDLILSNHSSYIDVLYFISKYNPVFVEIDNATLYMKPLKGWSAIASSCSKPTALLNAKHAQSLKSICEEARNYNLGPVVIFPENTTTNGQALLQLLPIFSNFENIDEKSNIFITSIKYPSKEFSPTFPMGNPFSHFFWLNSRFYNQIIVTNVDAADCPKFFYDSSSKSGNAVSPALDNINIDKEINSTLISCSKLRQTKLTALDKLEFLNYYQNKSKQYK</sequence>